<organism evidence="8">
    <name type="scientific">uncultured Flavobacteriia bacterium</name>
    <dbReference type="NCBI Taxonomy" id="212695"/>
    <lineage>
        <taxon>Bacteria</taxon>
        <taxon>Pseudomonadati</taxon>
        <taxon>Bacteroidota</taxon>
        <taxon>Flavobacteriia</taxon>
        <taxon>environmental samples</taxon>
    </lineage>
</organism>
<keyword evidence="2" id="KW-1003">Cell membrane</keyword>
<keyword evidence="3" id="KW-0997">Cell inner membrane</keyword>
<evidence type="ECO:0000256" key="5">
    <source>
        <dbReference type="ARBA" id="ARBA00023136"/>
    </source>
</evidence>
<dbReference type="AlphaFoldDB" id="H6RFS0"/>
<dbReference type="GO" id="GO:0009247">
    <property type="term" value="P:glycolipid biosynthetic process"/>
    <property type="evidence" value="ECO:0007669"/>
    <property type="project" value="UniProtKB-ARBA"/>
</dbReference>
<dbReference type="PANTHER" id="PTHR30606">
    <property type="entry name" value="LIPID A BIOSYNTHESIS LAUROYL ACYLTRANSFERASE"/>
    <property type="match status" value="1"/>
</dbReference>
<evidence type="ECO:0000256" key="7">
    <source>
        <dbReference type="SAM" id="Phobius"/>
    </source>
</evidence>
<feature type="transmembrane region" description="Helical" evidence="7">
    <location>
        <begin position="12"/>
        <end position="36"/>
    </location>
</feature>
<dbReference type="GO" id="GO:0005886">
    <property type="term" value="C:plasma membrane"/>
    <property type="evidence" value="ECO:0007669"/>
    <property type="project" value="UniProtKB-SubCell"/>
</dbReference>
<reference evidence="8" key="2">
    <citation type="submission" date="2012-02" db="EMBL/GenBank/DDBJ databases">
        <authorList>
            <person name="Genoscope - CEA"/>
        </authorList>
    </citation>
    <scope>NUCLEOTIDE SEQUENCE</scope>
</reference>
<gene>
    <name evidence="8" type="ORF">VIS_S3CBB10015</name>
</gene>
<dbReference type="Pfam" id="PF03279">
    <property type="entry name" value="Lip_A_acyltrans"/>
    <property type="match status" value="1"/>
</dbReference>
<evidence type="ECO:0000256" key="3">
    <source>
        <dbReference type="ARBA" id="ARBA00022519"/>
    </source>
</evidence>
<proteinExistence type="predicted"/>
<comment type="subcellular location">
    <subcellularLocation>
        <location evidence="1">Cell inner membrane</location>
    </subcellularLocation>
</comment>
<keyword evidence="7" id="KW-0812">Transmembrane</keyword>
<dbReference type="InterPro" id="IPR004960">
    <property type="entry name" value="LipA_acyltrans"/>
</dbReference>
<dbReference type="PIRSF" id="PIRSF026649">
    <property type="entry name" value="MsbB"/>
    <property type="match status" value="1"/>
</dbReference>
<evidence type="ECO:0000256" key="2">
    <source>
        <dbReference type="ARBA" id="ARBA00022475"/>
    </source>
</evidence>
<keyword evidence="5 7" id="KW-0472">Membrane</keyword>
<dbReference type="PANTHER" id="PTHR30606:SF10">
    <property type="entry name" value="PHOSPHATIDYLINOSITOL MANNOSIDE ACYLTRANSFERASE"/>
    <property type="match status" value="1"/>
</dbReference>
<keyword evidence="6" id="KW-0012">Acyltransferase</keyword>
<keyword evidence="7" id="KW-1133">Transmembrane helix</keyword>
<sequence>MQLLIYILIYPFLWFLSILPTRLLYAFSTFIFYWVYYVFGYRKRVVNDNLNLCFPKKSKKELKTIEKKFYRHMCDMLIESIKSISISESEMKRRFKFTNIEEIHKIEKANKSVMLMCAHYGSWEWIFIIQKHVNHNGYAIYKRIENKYFDRLVRKIRARYNTYLITNKETMSTLRQHKADGIKAIYGFLSDQSPKIESTYHWKEFMNIKVPVHTGAEKLSKELDMGVVFFKTKKVKRGYYETTFKTITLNPSEYNDYQITDMFISYLEELINEAPEYYLWTHKRWKHKDKVPKDFQ</sequence>
<dbReference type="CDD" id="cd07984">
    <property type="entry name" value="LPLAT_LABLAT-like"/>
    <property type="match status" value="1"/>
</dbReference>
<keyword evidence="4" id="KW-0808">Transferase</keyword>
<reference evidence="8" key="1">
    <citation type="journal article" date="2012" name="Environ. Microbiol.">
        <title>Genomic content of uncultured Bacteroidetes from contrasting oceanic provinces in the North Atlantic Ocean.</title>
        <authorList>
            <person name="Gomez-Pereira P.R."/>
            <person name="Schuler M."/>
            <person name="Fuchs B.M."/>
            <person name="Bennke C."/>
            <person name="Teeling H."/>
            <person name="Waldmann J."/>
            <person name="Richter M."/>
            <person name="Barbe V."/>
            <person name="Bataille E."/>
            <person name="Glockner F.O."/>
            <person name="Amann R."/>
        </authorList>
    </citation>
    <scope>NUCLEOTIDE SEQUENCE</scope>
</reference>
<dbReference type="EMBL" id="FO117592">
    <property type="protein sequence ID" value="CCF99881.1"/>
    <property type="molecule type" value="Genomic_DNA"/>
</dbReference>
<evidence type="ECO:0000256" key="4">
    <source>
        <dbReference type="ARBA" id="ARBA00022679"/>
    </source>
</evidence>
<evidence type="ECO:0000313" key="8">
    <source>
        <dbReference type="EMBL" id="CCF99881.1"/>
    </source>
</evidence>
<name>H6RFS0_9BACT</name>
<accession>H6RFS0</accession>
<evidence type="ECO:0000256" key="6">
    <source>
        <dbReference type="ARBA" id="ARBA00023315"/>
    </source>
</evidence>
<protein>
    <submittedName>
        <fullName evidence="8">Lipd A biosynthesis related exported protein</fullName>
    </submittedName>
</protein>
<dbReference type="GO" id="GO:0016746">
    <property type="term" value="F:acyltransferase activity"/>
    <property type="evidence" value="ECO:0007669"/>
    <property type="project" value="UniProtKB-KW"/>
</dbReference>
<evidence type="ECO:0000256" key="1">
    <source>
        <dbReference type="ARBA" id="ARBA00004533"/>
    </source>
</evidence>